<keyword evidence="3" id="KW-1185">Reference proteome</keyword>
<dbReference type="EMBL" id="WAGX01000008">
    <property type="protein sequence ID" value="KAB1434465.1"/>
    <property type="molecule type" value="Genomic_DNA"/>
</dbReference>
<evidence type="ECO:0000313" key="2">
    <source>
        <dbReference type="EMBL" id="KAB1434465.1"/>
    </source>
</evidence>
<dbReference type="GO" id="GO:0016740">
    <property type="term" value="F:transferase activity"/>
    <property type="evidence" value="ECO:0007669"/>
    <property type="project" value="UniProtKB-KW"/>
</dbReference>
<evidence type="ECO:0000313" key="3">
    <source>
        <dbReference type="Proteomes" id="UP000461768"/>
    </source>
</evidence>
<dbReference type="PANTHER" id="PTHR21310">
    <property type="entry name" value="AMINOGLYCOSIDE PHOSPHOTRANSFERASE-RELATED-RELATED"/>
    <property type="match status" value="1"/>
</dbReference>
<dbReference type="InterPro" id="IPR011009">
    <property type="entry name" value="Kinase-like_dom_sf"/>
</dbReference>
<reference evidence="2 3" key="2">
    <citation type="submission" date="2020-02" db="EMBL/GenBank/DDBJ databases">
        <title>Candidatus Galacturonibacter soehngenii shows hetero-acetogenic catabolism of galacturonic acid but lacks a canonical carbon monoxide dehydrogenase/acetyl-CoA synthase complex.</title>
        <authorList>
            <person name="Diender M."/>
            <person name="Stouten G.R."/>
            <person name="Petersen J.F."/>
            <person name="Nielsen P.H."/>
            <person name="Dueholm M.S."/>
            <person name="Pronk J.T."/>
            <person name="Van Loosdrecht M.C.M."/>
        </authorList>
    </citation>
    <scope>NUCLEOTIDE SEQUENCE [LARGE SCALE GENOMIC DNA]</scope>
    <source>
        <strain evidence="2">GalUA</strain>
    </source>
</reference>
<feature type="domain" description="Aminoglycoside phosphotransferase" evidence="1">
    <location>
        <begin position="19"/>
        <end position="204"/>
    </location>
</feature>
<dbReference type="PANTHER" id="PTHR21310:SF40">
    <property type="entry name" value="AMINOGLYCOSIDE PHOSPHOTRANSFERASE DOMAIN-CONTAINING PROTEIN-RELATED"/>
    <property type="match status" value="1"/>
</dbReference>
<proteinExistence type="predicted"/>
<dbReference type="InterPro" id="IPR002575">
    <property type="entry name" value="Aminoglycoside_PTrfase"/>
</dbReference>
<gene>
    <name evidence="2" type="ORF">F7O84_18445</name>
</gene>
<dbReference type="OrthoDB" id="9800774at2"/>
<dbReference type="InterPro" id="IPR051678">
    <property type="entry name" value="AGP_Transferase"/>
</dbReference>
<dbReference type="Proteomes" id="UP000461768">
    <property type="component" value="Unassembled WGS sequence"/>
</dbReference>
<dbReference type="Gene3D" id="3.90.1200.10">
    <property type="match status" value="1"/>
</dbReference>
<sequence length="249" mass="28340">MALEQVIATRKNKTVYQSGDTVVKIFDENFPKSDVLNEALNQSRIEETGLNIPKVLEVSKIDGKWAITMEYIKGKTLADAMKENPDKEDKYLEQFVDLQLEIHSKKSPLLNKQKDKFSRKIQALNLIDASTKYELLSRLDGMPKHTKVCHGDFNPSNIILSDEKAYVIDWSHATQGNASADAARSYLLFSLQNEELAKKYLTLFCKKSNTALQYVQQWLPIVAATQLGKGNPEEKELLEKWLNVVEYQG</sequence>
<dbReference type="SUPFAM" id="SSF56112">
    <property type="entry name" value="Protein kinase-like (PK-like)"/>
    <property type="match status" value="1"/>
</dbReference>
<keyword evidence="2" id="KW-0808">Transferase</keyword>
<dbReference type="Pfam" id="PF01636">
    <property type="entry name" value="APH"/>
    <property type="match status" value="1"/>
</dbReference>
<evidence type="ECO:0000259" key="1">
    <source>
        <dbReference type="Pfam" id="PF01636"/>
    </source>
</evidence>
<protein>
    <submittedName>
        <fullName evidence="2">Phosphotransferase</fullName>
    </submittedName>
</protein>
<organism evidence="2 3">
    <name type="scientific">Candidatus Galacturonatibacter soehngenii</name>
    <dbReference type="NCBI Taxonomy" id="2307010"/>
    <lineage>
        <taxon>Bacteria</taxon>
        <taxon>Bacillati</taxon>
        <taxon>Bacillota</taxon>
        <taxon>Clostridia</taxon>
        <taxon>Lachnospirales</taxon>
        <taxon>Lachnospiraceae</taxon>
        <taxon>Candidatus Galacturonatibacter</taxon>
    </lineage>
</organism>
<name>A0A7V7QHL8_9FIRM</name>
<comment type="caution">
    <text evidence="2">The sequence shown here is derived from an EMBL/GenBank/DDBJ whole genome shotgun (WGS) entry which is preliminary data.</text>
</comment>
<dbReference type="AlphaFoldDB" id="A0A7V7QHL8"/>
<dbReference type="RefSeq" id="WP_151148552.1">
    <property type="nucleotide sequence ID" value="NZ_WAGX01000008.1"/>
</dbReference>
<accession>A0A7V7QHL8</accession>
<reference evidence="2 3" key="1">
    <citation type="submission" date="2019-09" db="EMBL/GenBank/DDBJ databases">
        <authorList>
            <person name="Valk L.C."/>
        </authorList>
    </citation>
    <scope>NUCLEOTIDE SEQUENCE [LARGE SCALE GENOMIC DNA]</scope>
    <source>
        <strain evidence="2">GalUA</strain>
    </source>
</reference>